<keyword evidence="1" id="KW-0175">Coiled coil</keyword>
<feature type="region of interest" description="Disordered" evidence="2">
    <location>
        <begin position="567"/>
        <end position="599"/>
    </location>
</feature>
<evidence type="ECO:0000256" key="1">
    <source>
        <dbReference type="SAM" id="Coils"/>
    </source>
</evidence>
<feature type="compositionally biased region" description="Polar residues" evidence="2">
    <location>
        <begin position="348"/>
        <end position="361"/>
    </location>
</feature>
<feature type="compositionally biased region" description="Polar residues" evidence="2">
    <location>
        <begin position="762"/>
        <end position="782"/>
    </location>
</feature>
<feature type="compositionally biased region" description="Basic and acidic residues" evidence="2">
    <location>
        <begin position="783"/>
        <end position="792"/>
    </location>
</feature>
<name>A0AA96Y6F9_9CYAN</name>
<dbReference type="KEGG" id="tog:HNI00_10575"/>
<dbReference type="RefSeq" id="WP_316793103.1">
    <property type="nucleotide sequence ID" value="NZ_CP053540.1"/>
</dbReference>
<feature type="compositionally biased region" description="Low complexity" evidence="2">
    <location>
        <begin position="1137"/>
        <end position="1164"/>
    </location>
</feature>
<feature type="compositionally biased region" description="Acidic residues" evidence="2">
    <location>
        <begin position="1100"/>
        <end position="1114"/>
    </location>
</feature>
<feature type="region of interest" description="Disordered" evidence="2">
    <location>
        <begin position="1137"/>
        <end position="1359"/>
    </location>
</feature>
<dbReference type="PANTHER" id="PTHR48148:SF2">
    <property type="entry name" value="PA14 DOMAIN-CONTAINING PROTEIN"/>
    <property type="match status" value="1"/>
</dbReference>
<feature type="compositionally biased region" description="Low complexity" evidence="2">
    <location>
        <begin position="912"/>
        <end position="942"/>
    </location>
</feature>
<proteinExistence type="predicted"/>
<feature type="region of interest" description="Disordered" evidence="2">
    <location>
        <begin position="470"/>
        <end position="549"/>
    </location>
</feature>
<reference evidence="3" key="1">
    <citation type="submission" date="2020-05" db="EMBL/GenBank/DDBJ databases">
        <authorList>
            <person name="Zhu T."/>
            <person name="Keshari N."/>
            <person name="Lu X."/>
        </authorList>
    </citation>
    <scope>NUCLEOTIDE SEQUENCE</scope>
    <source>
        <strain evidence="3">NK1-22</strain>
    </source>
</reference>
<feature type="compositionally biased region" description="Low complexity" evidence="2">
    <location>
        <begin position="661"/>
        <end position="685"/>
    </location>
</feature>
<feature type="compositionally biased region" description="Polar residues" evidence="2">
    <location>
        <begin position="973"/>
        <end position="988"/>
    </location>
</feature>
<dbReference type="EMBL" id="CP053540">
    <property type="protein sequence ID" value="WOB43549.1"/>
    <property type="molecule type" value="Genomic_DNA"/>
</dbReference>
<feature type="compositionally biased region" description="Pro residues" evidence="2">
    <location>
        <begin position="326"/>
        <end position="335"/>
    </location>
</feature>
<evidence type="ECO:0000256" key="2">
    <source>
        <dbReference type="SAM" id="MobiDB-lite"/>
    </source>
</evidence>
<feature type="region of interest" description="Disordered" evidence="2">
    <location>
        <begin position="619"/>
        <end position="692"/>
    </location>
</feature>
<gene>
    <name evidence="3" type="ORF">HNI00_10575</name>
</gene>
<feature type="region of interest" description="Disordered" evidence="2">
    <location>
        <begin position="745"/>
        <end position="822"/>
    </location>
</feature>
<feature type="region of interest" description="Disordered" evidence="2">
    <location>
        <begin position="1005"/>
        <end position="1027"/>
    </location>
</feature>
<feature type="compositionally biased region" description="Basic and acidic residues" evidence="2">
    <location>
        <begin position="632"/>
        <end position="643"/>
    </location>
</feature>
<feature type="coiled-coil region" evidence="1">
    <location>
        <begin position="111"/>
        <end position="138"/>
    </location>
</feature>
<protein>
    <submittedName>
        <fullName evidence="3">Uncharacterized protein</fullName>
    </submittedName>
</protein>
<feature type="compositionally biased region" description="Low complexity" evidence="2">
    <location>
        <begin position="336"/>
        <end position="346"/>
    </location>
</feature>
<feature type="region of interest" description="Disordered" evidence="2">
    <location>
        <begin position="912"/>
        <end position="993"/>
    </location>
</feature>
<organism evidence="3">
    <name type="scientific">Thermoleptolyngbya oregonensis NK1-22</name>
    <dbReference type="NCBI Taxonomy" id="2547457"/>
    <lineage>
        <taxon>Bacteria</taxon>
        <taxon>Bacillati</taxon>
        <taxon>Cyanobacteriota</taxon>
        <taxon>Cyanophyceae</taxon>
        <taxon>Oculatellales</taxon>
        <taxon>Oculatellaceae</taxon>
        <taxon>Thermoleptolyngbya</taxon>
    </lineage>
</organism>
<feature type="compositionally biased region" description="Acidic residues" evidence="2">
    <location>
        <begin position="522"/>
        <end position="540"/>
    </location>
</feature>
<accession>A0AA96Y6F9</accession>
<feature type="compositionally biased region" description="Low complexity" evidence="2">
    <location>
        <begin position="745"/>
        <end position="761"/>
    </location>
</feature>
<feature type="compositionally biased region" description="Low complexity" evidence="2">
    <location>
        <begin position="1171"/>
        <end position="1182"/>
    </location>
</feature>
<evidence type="ECO:0000313" key="3">
    <source>
        <dbReference type="EMBL" id="WOB43549.1"/>
    </source>
</evidence>
<feature type="region of interest" description="Disordered" evidence="2">
    <location>
        <begin position="1088"/>
        <end position="1114"/>
    </location>
</feature>
<dbReference type="PANTHER" id="PTHR48148">
    <property type="entry name" value="KERATINOCYTE PROLINE-RICH PROTEIN"/>
    <property type="match status" value="1"/>
</dbReference>
<feature type="compositionally biased region" description="Acidic residues" evidence="2">
    <location>
        <begin position="475"/>
        <end position="493"/>
    </location>
</feature>
<feature type="region of interest" description="Disordered" evidence="2">
    <location>
        <begin position="407"/>
        <end position="445"/>
    </location>
</feature>
<feature type="region of interest" description="Disordered" evidence="2">
    <location>
        <begin position="838"/>
        <end position="880"/>
    </location>
</feature>
<sequence length="1359" mass="143313">MTYQPAQLQDLIRAIDEVLGKSSPRLPWVMSGEADQQRRVLEETRRYLAQMQQQGTPAAGSALAHDPMNQGYAVPLSPTSPAESAQQVLQAMLQEMTYLRTTVMQPLRNDLEVLYRQRDRLLQEIHELESQRQQAVLTDATPPPAATLPAADQQRLISEFLQTLMSRLQADLSGQVAQMLTEIEAQAAGAGASIAEPHRPSAASETADPAVSLSATEVPALTPAERLQQIQRIQAQSDQLLLKLDNSLRVIFESLQSNIETYQESLSLGLDKMNTLGQQGESIFAAMVNRLAEQLSREASHYLQASIQDAEWQPATSLPQSSARPPAEPPAPQPTTEPATEQWPPASLETTAPSARPQSDSLDPIDQLLSELEDELTVFQVPEPVSDEDLTVFQVPESDLDEELTVFQVPEPSPESGATDRVAPESESDPMPADTRPMGSTAYPGLLDEIDDLEALELLTQELERLELASVPELPELEDDAEFASLDDGDEDLTMFQIDESAMTDFPPDEPLGDPRTVLQVDAEEAEETEEAKETEETEEASVSPGLSIEDLDSALDLLGQISTQLDAELEQAGSTDGPDSADLTTGFGLDADSVSGTDSYDELDAFYESLFGIDAAGATGETAETADEEPVDQHLSDAEQRSRVQSTPDLTDVAEPGSVNESESGLSNLSGSTDLTDLTALSDTPPIDAELGSLDSLDQALFGGQADPASDAADATDAAIASPSVDELVDLLSEFMNVPAAAAAGEAPAGEIAEPAEPTAQTESSALQPSHSTAPHSTAPHSTERSPEAVEHLLFGESPEPPPAEEPDGGLSSPQPNKPEVIRSLNDLLQLMAAESAEESAVGLPANGLATDAEDRYEPANPGEDLLGGDDVLSSPRPDVQVTQTTLEQLAADLSDLEGLAADAFSTDLAALSSSAAAPATDVSETNSETDSETSSSFTDSLADWGQFPQESLRESPDPFPAASSAAELTDEGQSYWQGSSSAQNAPTEEDLFISSLFPVEDGSDDEMTLLLDGPPPGLSTPLPEKAIAPLTTPESLADWVNALDETELPPDREDLSLSDFQAVMQTEPAPVAPLDEMGAIADVQTPLHPADHSPLVEESLEDSFADDFSDDFSGDFSSDFSSDLLAEDLFSGLEGSSAGSAAVSPAEVPSAAPSATPSAMPAENVGLESASLDDFSADFDVPASPAPSQGVPANSPDLAPPPAIPNSLEDLFAELPPAPQPSLRQPSVPPPSDSLSDSILENLSLSVPAPPPGEAAFTLSGLESLFEDLPSVGEVTPVPPPGSPSTSLTAADLTSLFDDAEPAPAADLGNPGNPVDEAQPADSPDSSSEAKKKSSNPPNPREPRGFGRLQPNTRRPQ</sequence>
<feature type="region of interest" description="Disordered" evidence="2">
    <location>
        <begin position="313"/>
        <end position="362"/>
    </location>
</feature>